<dbReference type="Proteomes" id="UP000292933">
    <property type="component" value="Unassembled WGS sequence"/>
</dbReference>
<evidence type="ECO:0000256" key="1">
    <source>
        <dbReference type="SAM" id="MobiDB-lite"/>
    </source>
</evidence>
<evidence type="ECO:0000313" key="2">
    <source>
        <dbReference type="EMBL" id="RYQ46227.1"/>
    </source>
</evidence>
<dbReference type="AntiFam" id="ANF00057">
    <property type="entry name" value="Translation of E. coli type CRISPR repeat"/>
</dbReference>
<dbReference type="EMBL" id="RYVC01000010">
    <property type="protein sequence ID" value="RYQ46227.1"/>
    <property type="molecule type" value="Genomic_DNA"/>
</dbReference>
<dbReference type="AlphaFoldDB" id="A0A8B3RML9"/>
<proteinExistence type="predicted"/>
<feature type="region of interest" description="Disordered" evidence="1">
    <location>
        <begin position="191"/>
        <end position="215"/>
    </location>
</feature>
<evidence type="ECO:0000313" key="3">
    <source>
        <dbReference type="Proteomes" id="UP000292933"/>
    </source>
</evidence>
<name>A0A8B3RML9_9BIFI</name>
<reference evidence="2 3" key="1">
    <citation type="submission" date="2018-12" db="EMBL/GenBank/DDBJ databases">
        <title>Unveiling genomic diversity among members of the Bifidobacterium pseudolongum species, a widely distributed gut commensal of the animal kingdom.</title>
        <authorList>
            <person name="Lugli G.A."/>
            <person name="Duranti S."/>
            <person name="Albert K."/>
            <person name="Mancabelli L."/>
            <person name="Napoli S."/>
            <person name="Viappiani A."/>
            <person name="Anzalone R."/>
            <person name="Longhi G."/>
            <person name="Milani C."/>
            <person name="Turroni F."/>
            <person name="Alessandri G."/>
            <person name="Sela D.A."/>
            <person name="Van Sinderen D."/>
            <person name="Ventura M."/>
        </authorList>
    </citation>
    <scope>NUCLEOTIDE SEQUENCE [LARGE SCALE GENOMIC DNA]</scope>
    <source>
        <strain evidence="2 3">1780B</strain>
    </source>
</reference>
<protein>
    <submittedName>
        <fullName evidence="2">Uncharacterized protein</fullName>
    </submittedName>
</protein>
<accession>A0A8B3RML9</accession>
<comment type="caution">
    <text evidence="2">The sequence shown here is derived from an EMBL/GenBank/DDBJ whole genome shotgun (WGS) entry which is preliminary data.</text>
</comment>
<feature type="region of interest" description="Disordered" evidence="1">
    <location>
        <begin position="1"/>
        <end position="37"/>
    </location>
</feature>
<dbReference type="AntiFam" id="ANF00006">
    <property type="entry name" value="Translation of CRISPR region"/>
</dbReference>
<gene>
    <name evidence="2" type="ORF">PG1780B_1257</name>
</gene>
<organism evidence="2 3">
    <name type="scientific">Bifidobacterium pseudolongum subsp. globosum</name>
    <dbReference type="NCBI Taxonomy" id="1690"/>
    <lineage>
        <taxon>Bacteria</taxon>
        <taxon>Bacillati</taxon>
        <taxon>Actinomycetota</taxon>
        <taxon>Actinomycetes</taxon>
        <taxon>Bifidobacteriales</taxon>
        <taxon>Bifidobacteriaceae</taxon>
        <taxon>Bifidobacterium</taxon>
    </lineage>
</organism>
<sequence length="215" mass="23265">MCRIIPAHAGQTASSRIPTPARPDHPRACGANSTAQPAGCSCIGSSPRMRGKQPWSREHTHQVRIIPAHAGQTGFHSRTPICRPDHPRACGANRRATRSTGCMIGSSPRMRGKQRISGEQCGRRRIIPAHAGQTVKVFPSAMIAPDHPRACGANTSSVFYSRQVIGSSPRMRGKHTIPANLEDGMRIIPAHAGQTPKPKICSGKNRDHSRNCRTQ</sequence>
<feature type="compositionally biased region" description="Basic and acidic residues" evidence="1">
    <location>
        <begin position="204"/>
        <end position="215"/>
    </location>
</feature>